<keyword evidence="4 12" id="KW-0255">Endonuclease</keyword>
<dbReference type="HAMAP" id="MF_00614">
    <property type="entry name" value="Fen"/>
    <property type="match status" value="1"/>
</dbReference>
<keyword evidence="6 12" id="KW-0378">Hydrolase</keyword>
<dbReference type="CDD" id="cd09867">
    <property type="entry name" value="PIN_FEN1"/>
    <property type="match status" value="1"/>
</dbReference>
<keyword evidence="9 12" id="KW-0234">DNA repair</keyword>
<comment type="function">
    <text evidence="12">Structure-specific nuclease with 5'-flap endonuclease and 5'-3' exonuclease activities involved in DNA replication and repair. During DNA replication, cleaves the 5'-overhanging flap structure that is generated by displacement synthesis when DNA polymerase encounters the 5'-end of a downstream Okazaki fragment. Binds the unpaired 3'-DNA end and kinks the DNA to facilitate 5' cleavage specificity. Cleaves one nucleotide into the double-stranded DNA from the junction in flap DNA, leaving a nick for ligation. Also involved in the base excision repair (BER) pathway. Acts as a genome stabilization factor that prevents flaps from equilibrating into structurs that lead to duplications and deletions. Also possesses 5'-3' exonuclease activity on nicked or gapped double-stranded DNA.</text>
</comment>
<comment type="subunit">
    <text evidence="11 12">Interacts with PCNA. PCNA stimulates the nuclease activity without altering cleavage specificity.</text>
</comment>
<dbReference type="Gene3D" id="3.40.50.1010">
    <property type="entry name" value="5'-nuclease"/>
    <property type="match status" value="1"/>
</dbReference>
<dbReference type="SUPFAM" id="SSF47807">
    <property type="entry name" value="5' to 3' exonuclease, C-terminal subdomain"/>
    <property type="match status" value="1"/>
</dbReference>
<keyword evidence="1 12" id="KW-0235">DNA replication</keyword>
<accession>A0A811TB00</accession>
<dbReference type="SMART" id="SM00279">
    <property type="entry name" value="HhH2"/>
    <property type="match status" value="1"/>
</dbReference>
<evidence type="ECO:0000256" key="8">
    <source>
        <dbReference type="ARBA" id="ARBA00022842"/>
    </source>
</evidence>
<keyword evidence="7 12" id="KW-0269">Exonuclease</keyword>
<dbReference type="InterPro" id="IPR006086">
    <property type="entry name" value="XPG-I_dom"/>
</dbReference>
<feature type="domain" description="XPG N-terminal" evidence="14">
    <location>
        <begin position="1"/>
        <end position="101"/>
    </location>
</feature>
<dbReference type="SMART" id="SM00485">
    <property type="entry name" value="XPGN"/>
    <property type="match status" value="1"/>
</dbReference>
<dbReference type="InterPro" id="IPR006085">
    <property type="entry name" value="XPG_DNA_repair_N"/>
</dbReference>
<reference evidence="15" key="1">
    <citation type="submission" date="2020-10" db="EMBL/GenBank/DDBJ databases">
        <authorList>
            <person name="Hahn C.J."/>
            <person name="Laso-Perez R."/>
            <person name="Vulcano F."/>
            <person name="Vaziourakis K.-M."/>
            <person name="Stokke R."/>
            <person name="Steen I.H."/>
            <person name="Teske A."/>
            <person name="Boetius A."/>
            <person name="Liebeke M."/>
            <person name="Amann R."/>
            <person name="Knittel K."/>
        </authorList>
    </citation>
    <scope>NUCLEOTIDE SEQUENCE</scope>
    <source>
        <strain evidence="15">Gfbio:e3339647-f889-4370-9287-4fb5cb688e4c:AG392M11_GoMArc1</strain>
    </source>
</reference>
<dbReference type="GO" id="GO:0003677">
    <property type="term" value="F:DNA binding"/>
    <property type="evidence" value="ECO:0007669"/>
    <property type="project" value="UniProtKB-UniRule"/>
</dbReference>
<evidence type="ECO:0000313" key="16">
    <source>
        <dbReference type="Proteomes" id="UP000639006"/>
    </source>
</evidence>
<dbReference type="InterPro" id="IPR008918">
    <property type="entry name" value="HhH2"/>
</dbReference>
<comment type="function">
    <text evidence="10">Structure-specific nuclease with 5'-flap endonuclease and 5'-3' exonuclease activities involved in DNA replication and repair. During DNA replication, cleaves the 5'-overhanging flap structure that is generated by displacement synthesis when DNA polymerase encounters the 5'-end of a downstream Okazaki fragment. Binds the unpaired 3'-DNA end and kinks the DNA to facilitate 5' cleavage specificity. Cleaves one nucleotide into the double-stranded DNA from the junction in flap DNA, leaving a nick for ligation. Also involved in the base excision repair (BER) pathway. Acts as a genome stabilization factor that prevents flaps from equilibrating into structures that lead to duplications and deletions. Also possesses 5'-3' exonuclease activity on nicked or gapped double-stranded DNA.</text>
</comment>
<proteinExistence type="inferred from homology"/>
<dbReference type="InterPro" id="IPR036279">
    <property type="entry name" value="5-3_exonuclease_C_sf"/>
</dbReference>
<dbReference type="SUPFAM" id="SSF88723">
    <property type="entry name" value="PIN domain-like"/>
    <property type="match status" value="1"/>
</dbReference>
<evidence type="ECO:0000256" key="12">
    <source>
        <dbReference type="HAMAP-Rule" id="MF_00614"/>
    </source>
</evidence>
<evidence type="ECO:0000256" key="3">
    <source>
        <dbReference type="ARBA" id="ARBA00022723"/>
    </source>
</evidence>
<feature type="binding site" evidence="12">
    <location>
        <position position="174"/>
    </location>
    <ligand>
        <name>Mg(2+)</name>
        <dbReference type="ChEBI" id="CHEBI:18420"/>
        <label>2</label>
    </ligand>
</feature>
<dbReference type="Gene3D" id="1.10.150.20">
    <property type="entry name" value="5' to 3' exonuclease, C-terminal subdomain"/>
    <property type="match status" value="1"/>
</dbReference>
<dbReference type="EC" id="3.1.-.-" evidence="12"/>
<dbReference type="Proteomes" id="UP000639006">
    <property type="component" value="Unassembled WGS sequence"/>
</dbReference>
<organism evidence="15 16">
    <name type="scientific">Candidatus Argoarchaeum ethanivorans</name>
    <dbReference type="NCBI Taxonomy" id="2608793"/>
    <lineage>
        <taxon>Archaea</taxon>
        <taxon>Methanobacteriati</taxon>
        <taxon>Methanobacteriota</taxon>
        <taxon>Stenosarchaea group</taxon>
        <taxon>Methanomicrobia</taxon>
        <taxon>Methanosarcinales</taxon>
        <taxon>Methanosarcinales incertae sedis</taxon>
        <taxon>GOM Arc I cluster</taxon>
        <taxon>Candidatus Argoarchaeum</taxon>
    </lineage>
</organism>
<feature type="binding site" evidence="12">
    <location>
        <position position="153"/>
    </location>
    <ligand>
        <name>Mg(2+)</name>
        <dbReference type="ChEBI" id="CHEBI:18420"/>
        <label>1</label>
    </ligand>
</feature>
<dbReference type="EMBL" id="CAJHIQ010000005">
    <property type="protein sequence ID" value="CAD6491727.1"/>
    <property type="molecule type" value="Genomic_DNA"/>
</dbReference>
<dbReference type="PANTHER" id="PTHR11081">
    <property type="entry name" value="FLAP ENDONUCLEASE FAMILY MEMBER"/>
    <property type="match status" value="1"/>
</dbReference>
<keyword evidence="5 12" id="KW-0227">DNA damage</keyword>
<evidence type="ECO:0000256" key="1">
    <source>
        <dbReference type="ARBA" id="ARBA00022705"/>
    </source>
</evidence>
<dbReference type="CDD" id="cd09903">
    <property type="entry name" value="H3TH_FEN1-Arc"/>
    <property type="match status" value="1"/>
</dbReference>
<evidence type="ECO:0000256" key="2">
    <source>
        <dbReference type="ARBA" id="ARBA00022722"/>
    </source>
</evidence>
<dbReference type="InterPro" id="IPR029060">
    <property type="entry name" value="PIN-like_dom_sf"/>
</dbReference>
<feature type="binding site" evidence="12">
    <location>
        <position position="172"/>
    </location>
    <ligand>
        <name>Mg(2+)</name>
        <dbReference type="ChEBI" id="CHEBI:18420"/>
        <label>2</label>
    </ligand>
</feature>
<keyword evidence="8 12" id="KW-0460">Magnesium</keyword>
<dbReference type="InterPro" id="IPR023426">
    <property type="entry name" value="Flap_endonuc"/>
</dbReference>
<dbReference type="InterPro" id="IPR019973">
    <property type="entry name" value="Flap_endonuc_arc"/>
</dbReference>
<evidence type="ECO:0000256" key="7">
    <source>
        <dbReference type="ARBA" id="ARBA00022839"/>
    </source>
</evidence>
<evidence type="ECO:0000259" key="14">
    <source>
        <dbReference type="SMART" id="SM00485"/>
    </source>
</evidence>
<evidence type="ECO:0000256" key="10">
    <source>
        <dbReference type="ARBA" id="ARBA00024702"/>
    </source>
</evidence>
<keyword evidence="3 12" id="KW-0479">Metal-binding</keyword>
<dbReference type="GO" id="GO:0017108">
    <property type="term" value="F:5'-flap endonuclease activity"/>
    <property type="evidence" value="ECO:0007669"/>
    <property type="project" value="UniProtKB-UniRule"/>
</dbReference>
<feature type="binding site" evidence="12">
    <location>
        <position position="80"/>
    </location>
    <ligand>
        <name>Mg(2+)</name>
        <dbReference type="ChEBI" id="CHEBI:18420"/>
        <label>1</label>
    </ligand>
</feature>
<dbReference type="SMART" id="SM00484">
    <property type="entry name" value="XPGI"/>
    <property type="match status" value="1"/>
</dbReference>
<dbReference type="PANTHER" id="PTHR11081:SF9">
    <property type="entry name" value="FLAP ENDONUCLEASE 1"/>
    <property type="match status" value="1"/>
</dbReference>
<name>A0A811TB00_9EURY</name>
<evidence type="ECO:0000256" key="9">
    <source>
        <dbReference type="ARBA" id="ARBA00023204"/>
    </source>
</evidence>
<keyword evidence="2 12" id="KW-0540">Nuclease</keyword>
<dbReference type="Pfam" id="PF00752">
    <property type="entry name" value="XPG_N"/>
    <property type="match status" value="1"/>
</dbReference>
<feature type="binding site" evidence="12">
    <location>
        <position position="27"/>
    </location>
    <ligand>
        <name>Mg(2+)</name>
        <dbReference type="ChEBI" id="CHEBI:18420"/>
        <label>1</label>
    </ligand>
</feature>
<feature type="binding site" evidence="12">
    <location>
        <position position="151"/>
    </location>
    <ligand>
        <name>Mg(2+)</name>
        <dbReference type="ChEBI" id="CHEBI:18420"/>
        <label>1</label>
    </ligand>
</feature>
<gene>
    <name evidence="12 15" type="primary">fen</name>
    <name evidence="15" type="ORF">DIAAKJNI_00133</name>
</gene>
<dbReference type="Pfam" id="PF00867">
    <property type="entry name" value="XPG_I"/>
    <property type="match status" value="1"/>
</dbReference>
<dbReference type="GO" id="GO:0008409">
    <property type="term" value="F:5'-3' exonuclease activity"/>
    <property type="evidence" value="ECO:0007669"/>
    <property type="project" value="UniProtKB-UniRule"/>
</dbReference>
<sequence>MGVDIGELFNKKEIELSNLSGKTIAIDAYNTLYQFLSIIRQRDGTPLKDSTGRITSHLSGLFYRCTNLLEANIKLVFVFDGVPPGFKAETIEKRIQHRIDAQEKWEKALAEGSDNVMTYAQAASRLDDFMVDEAKTLLAYMGIPVVQAPTEGEAQAAYMAGQGDFYAAATQDYDSLLFGAPLVVRNLTITGRRKLPRKNVYVDVKPELLNVEENLSRLNLTREQLIDIALLIGTDYNEGIKGIGPKKALKLIQTHKNIDTVLKHLGTQIKELEVIKSFFYHPEVLEDYTIEYRKPVADDIIEFLCEKHDFSIERVSKAVKRLEAASDFRQKTFDAWF</sequence>
<evidence type="ECO:0000313" key="15">
    <source>
        <dbReference type="EMBL" id="CAD6491727.1"/>
    </source>
</evidence>
<evidence type="ECO:0000256" key="6">
    <source>
        <dbReference type="ARBA" id="ARBA00022801"/>
    </source>
</evidence>
<comment type="caution">
    <text evidence="12">Lacks conserved residue(s) required for the propagation of feature annotation.</text>
</comment>
<protein>
    <recommendedName>
        <fullName evidence="12">Flap endonuclease 1</fullName>
        <shortName evidence="12">FEN-1</shortName>
        <ecNumber evidence="12">3.1.-.-</ecNumber>
    </recommendedName>
    <alternativeName>
        <fullName evidence="12">Flap structure-specific endonuclease 1</fullName>
    </alternativeName>
</protein>
<evidence type="ECO:0000256" key="11">
    <source>
        <dbReference type="ARBA" id="ARBA00065981"/>
    </source>
</evidence>
<comment type="caution">
    <text evidence="15">The sequence shown here is derived from an EMBL/GenBank/DDBJ whole genome shotgun (WGS) entry which is preliminary data.</text>
</comment>
<dbReference type="GO" id="GO:0006281">
    <property type="term" value="P:DNA repair"/>
    <property type="evidence" value="ECO:0007669"/>
    <property type="project" value="UniProtKB-UniRule"/>
</dbReference>
<feature type="region of interest" description="N-domain" evidence="12">
    <location>
        <begin position="1"/>
        <end position="98"/>
    </location>
</feature>
<dbReference type="GO" id="GO:0043137">
    <property type="term" value="P:DNA replication, removal of RNA primer"/>
    <property type="evidence" value="ECO:0007669"/>
    <property type="project" value="UniProtKB-UniRule"/>
</dbReference>
<dbReference type="PRINTS" id="PR00853">
    <property type="entry name" value="XPGRADSUPER"/>
</dbReference>
<dbReference type="AlphaFoldDB" id="A0A811TB00"/>
<feature type="binding site" evidence="12">
    <location>
        <position position="235"/>
    </location>
    <ligand>
        <name>Mg(2+)</name>
        <dbReference type="ChEBI" id="CHEBI:18420"/>
        <label>2</label>
    </ligand>
</feature>
<dbReference type="GO" id="GO:0000287">
    <property type="term" value="F:magnesium ion binding"/>
    <property type="evidence" value="ECO:0007669"/>
    <property type="project" value="UniProtKB-UniRule"/>
</dbReference>
<comment type="similarity">
    <text evidence="12">Belongs to the XPG/RAD2 endonuclease family. FEN1 subfamily.</text>
</comment>
<evidence type="ECO:0000256" key="5">
    <source>
        <dbReference type="ARBA" id="ARBA00022763"/>
    </source>
</evidence>
<comment type="cofactor">
    <cofactor evidence="12">
        <name>Mg(2+)</name>
        <dbReference type="ChEBI" id="CHEBI:18420"/>
    </cofactor>
    <text evidence="12">Binds 2 magnesium ions per subunit. They probably participate in the reaction catalyzed by the enzyme. May bind an additional third magnesium ion after substrate binding.</text>
</comment>
<dbReference type="InterPro" id="IPR006084">
    <property type="entry name" value="XPG/Rad2"/>
</dbReference>
<evidence type="ECO:0000259" key="13">
    <source>
        <dbReference type="SMART" id="SM00484"/>
    </source>
</evidence>
<feature type="domain" description="XPG-I" evidence="13">
    <location>
        <begin position="139"/>
        <end position="220"/>
    </location>
</feature>
<evidence type="ECO:0000256" key="4">
    <source>
        <dbReference type="ARBA" id="ARBA00022759"/>
    </source>
</evidence>
<dbReference type="NCBIfam" id="TIGR03674">
    <property type="entry name" value="fen_arch"/>
    <property type="match status" value="1"/>
</dbReference>
<dbReference type="FunFam" id="3.40.50.1010:FF:000016">
    <property type="entry name" value="Flap endonuclease 1"/>
    <property type="match status" value="1"/>
</dbReference>